<keyword evidence="3" id="KW-0560">Oxidoreductase</keyword>
<evidence type="ECO:0000313" key="7">
    <source>
        <dbReference type="Proteomes" id="UP000245910"/>
    </source>
</evidence>
<dbReference type="SUPFAM" id="SSF51735">
    <property type="entry name" value="NAD(P)-binding Rossmann-fold domains"/>
    <property type="match status" value="1"/>
</dbReference>
<reference evidence="7" key="1">
    <citation type="submission" date="2014-10" db="EMBL/GenBank/DDBJ databases">
        <authorList>
            <person name="King R."/>
        </authorList>
    </citation>
    <scope>NUCLEOTIDE SEQUENCE [LARGE SCALE GENOMIC DNA]</scope>
    <source>
        <strain evidence="7">A3/5</strain>
    </source>
</reference>
<name>A0A2L2T5A8_9HYPO</name>
<organism evidence="6 7">
    <name type="scientific">Fusarium venenatum</name>
    <dbReference type="NCBI Taxonomy" id="56646"/>
    <lineage>
        <taxon>Eukaryota</taxon>
        <taxon>Fungi</taxon>
        <taxon>Dikarya</taxon>
        <taxon>Ascomycota</taxon>
        <taxon>Pezizomycotina</taxon>
        <taxon>Sordariomycetes</taxon>
        <taxon>Hypocreomycetidae</taxon>
        <taxon>Hypocreales</taxon>
        <taxon>Nectriaceae</taxon>
        <taxon>Fusarium</taxon>
    </lineage>
</organism>
<protein>
    <recommendedName>
        <fullName evidence="5">Enoyl reductase (ER) domain-containing protein</fullName>
    </recommendedName>
</protein>
<proteinExistence type="inferred from homology"/>
<evidence type="ECO:0000256" key="3">
    <source>
        <dbReference type="ARBA" id="ARBA00023002"/>
    </source>
</evidence>
<dbReference type="Proteomes" id="UP000245910">
    <property type="component" value="Chromosome II"/>
</dbReference>
<dbReference type="CDD" id="cd08254">
    <property type="entry name" value="hydroxyacyl_CoA_DH"/>
    <property type="match status" value="1"/>
</dbReference>
<evidence type="ECO:0000259" key="5">
    <source>
        <dbReference type="SMART" id="SM00829"/>
    </source>
</evidence>
<dbReference type="PANTHER" id="PTHR43401">
    <property type="entry name" value="L-THREONINE 3-DEHYDROGENASE"/>
    <property type="match status" value="1"/>
</dbReference>
<dbReference type="InterPro" id="IPR002328">
    <property type="entry name" value="ADH_Zn_CS"/>
</dbReference>
<evidence type="ECO:0000256" key="2">
    <source>
        <dbReference type="ARBA" id="ARBA00022833"/>
    </source>
</evidence>
<comment type="similarity">
    <text evidence="4">Belongs to the zinc-containing alcohol dehydrogenase family.</text>
</comment>
<evidence type="ECO:0000256" key="4">
    <source>
        <dbReference type="RuleBase" id="RU361277"/>
    </source>
</evidence>
<dbReference type="InterPro" id="IPR036291">
    <property type="entry name" value="NAD(P)-bd_dom_sf"/>
</dbReference>
<dbReference type="GO" id="GO:0008270">
    <property type="term" value="F:zinc ion binding"/>
    <property type="evidence" value="ECO:0007669"/>
    <property type="project" value="InterPro"/>
</dbReference>
<sequence length="325" mass="33861">MRAFRFANAAEGLKLCDLPVPEPSEGFALIQTKAAGLCHSDTHVLHGGGEAWMCNLPITLGHEVSGVIAKLGDESSPFQVNDRVAVACVGHPIEERNFSECLGVGVDGGYAEYAVAPFKYLVKIPDGVDFPEAAVATDSIATAFHAVVTEGGVNKSNISKVSTVAVIGLGGLGLNGVAIAALSGAKIYGVDINTSKFDQARCVGAFACATSLSDFPGVTFDVILDFVGAQKTVETAVSIVRDGGTIVLVGLASSRIQLPTADIVTRNLSLKGSTSASIDEFVEVLELLSSKALTPQIREIPFEEVPSALESLSHGEVTGRLYTRP</sequence>
<dbReference type="KEGG" id="fvn:FVRRES_04617"/>
<keyword evidence="7" id="KW-1185">Reference proteome</keyword>
<feature type="domain" description="Enoyl reductase (ER)" evidence="5">
    <location>
        <begin position="8"/>
        <end position="323"/>
    </location>
</feature>
<dbReference type="RefSeq" id="XP_025583901.1">
    <property type="nucleotide sequence ID" value="XM_025732946.2"/>
</dbReference>
<dbReference type="InterPro" id="IPR013149">
    <property type="entry name" value="ADH-like_C"/>
</dbReference>
<dbReference type="InterPro" id="IPR013154">
    <property type="entry name" value="ADH-like_N"/>
</dbReference>
<dbReference type="InterPro" id="IPR050129">
    <property type="entry name" value="Zn_alcohol_dh"/>
</dbReference>
<dbReference type="OrthoDB" id="256333at2759"/>
<dbReference type="InterPro" id="IPR020843">
    <property type="entry name" value="ER"/>
</dbReference>
<dbReference type="GO" id="GO:0016491">
    <property type="term" value="F:oxidoreductase activity"/>
    <property type="evidence" value="ECO:0007669"/>
    <property type="project" value="UniProtKB-KW"/>
</dbReference>
<keyword evidence="1 4" id="KW-0479">Metal-binding</keyword>
<dbReference type="InterPro" id="IPR011032">
    <property type="entry name" value="GroES-like_sf"/>
</dbReference>
<dbReference type="Pfam" id="PF00107">
    <property type="entry name" value="ADH_zinc_N"/>
    <property type="match status" value="1"/>
</dbReference>
<dbReference type="Gene3D" id="3.40.50.720">
    <property type="entry name" value="NAD(P)-binding Rossmann-like Domain"/>
    <property type="match status" value="1"/>
</dbReference>
<dbReference type="SMART" id="SM00829">
    <property type="entry name" value="PKS_ER"/>
    <property type="match status" value="1"/>
</dbReference>
<dbReference type="GeneID" id="37256256"/>
<dbReference type="STRING" id="56646.A0A2L2T5A8"/>
<evidence type="ECO:0000313" key="6">
    <source>
        <dbReference type="EMBL" id="CEI60181.1"/>
    </source>
</evidence>
<dbReference type="PANTHER" id="PTHR43401:SF4">
    <property type="entry name" value="D-ARABINOSE 1-DEHYDROGENASE (NADP(+))"/>
    <property type="match status" value="1"/>
</dbReference>
<dbReference type="PROSITE" id="PS00059">
    <property type="entry name" value="ADH_ZINC"/>
    <property type="match status" value="1"/>
</dbReference>
<dbReference type="Gene3D" id="3.90.180.10">
    <property type="entry name" value="Medium-chain alcohol dehydrogenases, catalytic domain"/>
    <property type="match status" value="1"/>
</dbReference>
<dbReference type="Pfam" id="PF08240">
    <property type="entry name" value="ADH_N"/>
    <property type="match status" value="1"/>
</dbReference>
<accession>A0A2L2T5A8</accession>
<comment type="cofactor">
    <cofactor evidence="4">
        <name>Zn(2+)</name>
        <dbReference type="ChEBI" id="CHEBI:29105"/>
    </cofactor>
</comment>
<dbReference type="EMBL" id="LN649230">
    <property type="protein sequence ID" value="CEI60181.1"/>
    <property type="molecule type" value="Genomic_DNA"/>
</dbReference>
<dbReference type="AlphaFoldDB" id="A0A2L2T5A8"/>
<dbReference type="SUPFAM" id="SSF50129">
    <property type="entry name" value="GroES-like"/>
    <property type="match status" value="1"/>
</dbReference>
<keyword evidence="2 4" id="KW-0862">Zinc</keyword>
<evidence type="ECO:0000256" key="1">
    <source>
        <dbReference type="ARBA" id="ARBA00022723"/>
    </source>
</evidence>